<keyword evidence="11" id="KW-0472">Membrane</keyword>
<reference evidence="15 16" key="1">
    <citation type="submission" date="2019-06" db="EMBL/GenBank/DDBJ databases">
        <title>Genomic Encyclopedia of Type Strains, Phase IV (KMG-V): Genome sequencing to study the core and pangenomes of soil and plant-associated prokaryotes.</title>
        <authorList>
            <person name="Whitman W."/>
        </authorList>
    </citation>
    <scope>NUCLEOTIDE SEQUENCE [LARGE SCALE GENOMIC DNA]</scope>
    <source>
        <strain evidence="15 16">BR 10556</strain>
    </source>
</reference>
<comment type="subcellular location">
    <subcellularLocation>
        <location evidence="1">Cell membrane</location>
        <topology evidence="1">Multi-pass membrane protein</topology>
    </subcellularLocation>
    <subcellularLocation>
        <location evidence="13">Peroxisome membrane</location>
    </subcellularLocation>
</comment>
<dbReference type="Pfam" id="PF00501">
    <property type="entry name" value="AMP-binding"/>
    <property type="match status" value="1"/>
</dbReference>
<evidence type="ECO:0000256" key="1">
    <source>
        <dbReference type="ARBA" id="ARBA00004651"/>
    </source>
</evidence>
<protein>
    <submittedName>
        <fullName evidence="15">Fatty-acyl-CoA synthase</fullName>
    </submittedName>
</protein>
<dbReference type="SUPFAM" id="SSF56801">
    <property type="entry name" value="Acetyl-CoA synthetase-like"/>
    <property type="match status" value="1"/>
</dbReference>
<keyword evidence="5" id="KW-0436">Ligase</keyword>
<keyword evidence="16" id="KW-1185">Reference proteome</keyword>
<dbReference type="RefSeq" id="WP_080138233.1">
    <property type="nucleotide sequence ID" value="NZ_LWIG01000026.1"/>
</dbReference>
<keyword evidence="3" id="KW-0813">Transport</keyword>
<dbReference type="STRING" id="1399419.A5906_04785"/>
<dbReference type="NCBIfam" id="NF006134">
    <property type="entry name" value="PRK08279.1"/>
    <property type="match status" value="1"/>
</dbReference>
<dbReference type="GO" id="GO:0005524">
    <property type="term" value="F:ATP binding"/>
    <property type="evidence" value="ECO:0007669"/>
    <property type="project" value="UniProtKB-KW"/>
</dbReference>
<dbReference type="PROSITE" id="PS00455">
    <property type="entry name" value="AMP_BINDING"/>
    <property type="match status" value="1"/>
</dbReference>
<sequence>MKPVEQRLCSENQASRIERVREHTDPARPHDQTLDKAVIQRAIGRDVPRRSVAKAWLQAIALTARLEAQPHRLFADIVEDWAQRQPGRPALLSDGQSFTYGELTNRINRYARWARHLGLQAGRTVCLLAPNQPDYLACWLGISRVGATVALINTRLVGRSLAHCIDVAHADHLILAADCVDAFEGARPHLHRVPRCWSLGSGDQRDDLDAALTTFEPRPLSSAERGDVTIDKRALLIYTSGTTGLPKAANVSHRRVLAWGGWFAGLADASIDDRLYDCLPLHHSVGGVTAPCSMLCAGGSVAIAEKFSAARFWGDIERFDCTVFQYIGELCRYLLKAPVSDQETRHRLRLAIGNGLRRDIWEAFANRFAIPQILEFYAATEGNFSLFNVDGKPGAIGRIPPVLAHRFPTSIVKVDADRGRPVRNDAGLCITCAPGEIGEAVGRIGEPNSDGRPFEGYTDPAESKKKILRDVFAMGDAWFRSGDLMMRDAQGYFHFIDRVGDTFRWKGENVATSEVNDAIADCPGVLDASTYGVAVSGTDGRAGMAALVVNQNFDFEMFSEHLSHRLPPYAIPAFVRLCLALDTTDTFRKEKQRLIREGFDPSVVDDPLFVRDLATGHYRPIDRAVYARIVEGAIRV</sequence>
<dbReference type="GO" id="GO:0005324">
    <property type="term" value="F:long-chain fatty acid transmembrane transporter activity"/>
    <property type="evidence" value="ECO:0007669"/>
    <property type="project" value="TreeGrafter"/>
</dbReference>
<dbReference type="GO" id="GO:0044539">
    <property type="term" value="P:long-chain fatty acid import into cell"/>
    <property type="evidence" value="ECO:0007669"/>
    <property type="project" value="TreeGrafter"/>
</dbReference>
<evidence type="ECO:0000256" key="10">
    <source>
        <dbReference type="ARBA" id="ARBA00023055"/>
    </source>
</evidence>
<proteinExistence type="inferred from homology"/>
<keyword evidence="8" id="KW-0067">ATP-binding</keyword>
<dbReference type="InterPro" id="IPR020845">
    <property type="entry name" value="AMP-binding_CS"/>
</dbReference>
<evidence type="ECO:0000256" key="13">
    <source>
        <dbReference type="ARBA" id="ARBA00046271"/>
    </source>
</evidence>
<keyword evidence="9" id="KW-1133">Transmembrane helix</keyword>
<feature type="domain" description="AMP-dependent synthetase/ligase" evidence="14">
    <location>
        <begin position="79"/>
        <end position="424"/>
    </location>
</feature>
<keyword evidence="6" id="KW-0812">Transmembrane</keyword>
<name>A0A560KMS4_9BRAD</name>
<evidence type="ECO:0000313" key="15">
    <source>
        <dbReference type="EMBL" id="TWB84581.1"/>
    </source>
</evidence>
<evidence type="ECO:0000256" key="11">
    <source>
        <dbReference type="ARBA" id="ARBA00023136"/>
    </source>
</evidence>
<dbReference type="Proteomes" id="UP000315914">
    <property type="component" value="Unassembled WGS sequence"/>
</dbReference>
<dbReference type="EMBL" id="VITW01000001">
    <property type="protein sequence ID" value="TWB84581.1"/>
    <property type="molecule type" value="Genomic_DNA"/>
</dbReference>
<evidence type="ECO:0000256" key="5">
    <source>
        <dbReference type="ARBA" id="ARBA00022598"/>
    </source>
</evidence>
<dbReference type="InterPro" id="IPR042099">
    <property type="entry name" value="ANL_N_sf"/>
</dbReference>
<evidence type="ECO:0000259" key="14">
    <source>
        <dbReference type="Pfam" id="PF00501"/>
    </source>
</evidence>
<dbReference type="Gene3D" id="3.30.300.30">
    <property type="match status" value="1"/>
</dbReference>
<dbReference type="AlphaFoldDB" id="A0A560KMS4"/>
<dbReference type="GO" id="GO:0005886">
    <property type="term" value="C:plasma membrane"/>
    <property type="evidence" value="ECO:0007669"/>
    <property type="project" value="UniProtKB-SubCell"/>
</dbReference>
<evidence type="ECO:0000256" key="2">
    <source>
        <dbReference type="ARBA" id="ARBA00006432"/>
    </source>
</evidence>
<evidence type="ECO:0000256" key="9">
    <source>
        <dbReference type="ARBA" id="ARBA00022989"/>
    </source>
</evidence>
<evidence type="ECO:0000256" key="4">
    <source>
        <dbReference type="ARBA" id="ARBA00022475"/>
    </source>
</evidence>
<comment type="caution">
    <text evidence="15">The sequence shown here is derived from an EMBL/GenBank/DDBJ whole genome shotgun (WGS) entry which is preliminary data.</text>
</comment>
<evidence type="ECO:0000256" key="6">
    <source>
        <dbReference type="ARBA" id="ARBA00022692"/>
    </source>
</evidence>
<comment type="similarity">
    <text evidence="2">Belongs to the ATP-dependent AMP-binding enzyme family.</text>
</comment>
<dbReference type="FunFam" id="3.40.50.12780:FF:000019">
    <property type="entry name" value="Long-chain fatty acid transporter"/>
    <property type="match status" value="1"/>
</dbReference>
<keyword evidence="12" id="KW-0576">Peroxisome</keyword>
<organism evidence="15 16">
    <name type="scientific">Bradyrhizobium sacchari</name>
    <dbReference type="NCBI Taxonomy" id="1399419"/>
    <lineage>
        <taxon>Bacteria</taxon>
        <taxon>Pseudomonadati</taxon>
        <taxon>Pseudomonadota</taxon>
        <taxon>Alphaproteobacteria</taxon>
        <taxon>Hyphomicrobiales</taxon>
        <taxon>Nitrobacteraceae</taxon>
        <taxon>Bradyrhizobium</taxon>
    </lineage>
</organism>
<evidence type="ECO:0000256" key="12">
    <source>
        <dbReference type="ARBA" id="ARBA00023140"/>
    </source>
</evidence>
<keyword evidence="7" id="KW-0547">Nucleotide-binding</keyword>
<dbReference type="Gene3D" id="3.40.50.12780">
    <property type="entry name" value="N-terminal domain of ligase-like"/>
    <property type="match status" value="1"/>
</dbReference>
<dbReference type="InterPro" id="IPR045851">
    <property type="entry name" value="AMP-bd_C_sf"/>
</dbReference>
<evidence type="ECO:0000313" key="16">
    <source>
        <dbReference type="Proteomes" id="UP000315914"/>
    </source>
</evidence>
<evidence type="ECO:0000256" key="7">
    <source>
        <dbReference type="ARBA" id="ARBA00022741"/>
    </source>
</evidence>
<dbReference type="PANTHER" id="PTHR43107">
    <property type="entry name" value="LONG-CHAIN FATTY ACID TRANSPORT PROTEIN"/>
    <property type="match status" value="1"/>
</dbReference>
<accession>A0A560KMS4</accession>
<keyword evidence="4" id="KW-1003">Cell membrane</keyword>
<evidence type="ECO:0000256" key="3">
    <source>
        <dbReference type="ARBA" id="ARBA00022448"/>
    </source>
</evidence>
<dbReference type="GO" id="GO:0004467">
    <property type="term" value="F:long-chain fatty acid-CoA ligase activity"/>
    <property type="evidence" value="ECO:0007669"/>
    <property type="project" value="TreeGrafter"/>
</dbReference>
<dbReference type="PANTHER" id="PTHR43107:SF15">
    <property type="entry name" value="FATTY ACID TRANSPORT PROTEIN 3, ISOFORM A"/>
    <property type="match status" value="1"/>
</dbReference>
<dbReference type="OrthoDB" id="7315605at2"/>
<dbReference type="InterPro" id="IPR000873">
    <property type="entry name" value="AMP-dep_synth/lig_dom"/>
</dbReference>
<keyword evidence="10" id="KW-0445">Lipid transport</keyword>
<gene>
    <name evidence="15" type="ORF">FBZ95_1011026</name>
</gene>
<evidence type="ECO:0000256" key="8">
    <source>
        <dbReference type="ARBA" id="ARBA00022840"/>
    </source>
</evidence>